<dbReference type="Pfam" id="PF13432">
    <property type="entry name" value="TPR_16"/>
    <property type="match status" value="1"/>
</dbReference>
<protein>
    <recommendedName>
        <fullName evidence="2">HTH cro/C1-type domain-containing protein</fullName>
    </recommendedName>
</protein>
<dbReference type="CDD" id="cd00093">
    <property type="entry name" value="HTH_XRE"/>
    <property type="match status" value="1"/>
</dbReference>
<dbReference type="Gene3D" id="1.25.40.10">
    <property type="entry name" value="Tetratricopeptide repeat domain"/>
    <property type="match status" value="3"/>
</dbReference>
<name>A0ABQ1GGC4_9BACL</name>
<dbReference type="SUPFAM" id="SSF47413">
    <property type="entry name" value="lambda repressor-like DNA-binding domains"/>
    <property type="match status" value="1"/>
</dbReference>
<evidence type="ECO:0000313" key="4">
    <source>
        <dbReference type="Proteomes" id="UP000617979"/>
    </source>
</evidence>
<feature type="domain" description="HTH cro/C1-type" evidence="2">
    <location>
        <begin position="12"/>
        <end position="65"/>
    </location>
</feature>
<dbReference type="PANTHER" id="PTHR12558">
    <property type="entry name" value="CELL DIVISION CYCLE 16,23,27"/>
    <property type="match status" value="1"/>
</dbReference>
<dbReference type="InterPro" id="IPR001387">
    <property type="entry name" value="Cro/C1-type_HTH"/>
</dbReference>
<dbReference type="InterPro" id="IPR010982">
    <property type="entry name" value="Lambda_DNA-bd_dom_sf"/>
</dbReference>
<dbReference type="EMBL" id="BMEX01000004">
    <property type="protein sequence ID" value="GGA43318.1"/>
    <property type="molecule type" value="Genomic_DNA"/>
</dbReference>
<comment type="caution">
    <text evidence="3">The sequence shown here is derived from an EMBL/GenBank/DDBJ whole genome shotgun (WGS) entry which is preliminary data.</text>
</comment>
<gene>
    <name evidence="3" type="ORF">GCM10007416_15470</name>
</gene>
<evidence type="ECO:0000259" key="2">
    <source>
        <dbReference type="PROSITE" id="PS50943"/>
    </source>
</evidence>
<feature type="repeat" description="TPR" evidence="1">
    <location>
        <begin position="115"/>
        <end position="148"/>
    </location>
</feature>
<dbReference type="InterPro" id="IPR011990">
    <property type="entry name" value="TPR-like_helical_dom_sf"/>
</dbReference>
<evidence type="ECO:0000256" key="1">
    <source>
        <dbReference type="PROSITE-ProRule" id="PRU00339"/>
    </source>
</evidence>
<reference evidence="4" key="1">
    <citation type="journal article" date="2019" name="Int. J. Syst. Evol. Microbiol.">
        <title>The Global Catalogue of Microorganisms (GCM) 10K type strain sequencing project: providing services to taxonomists for standard genome sequencing and annotation.</title>
        <authorList>
            <consortium name="The Broad Institute Genomics Platform"/>
            <consortium name="The Broad Institute Genome Sequencing Center for Infectious Disease"/>
            <person name="Wu L."/>
            <person name="Ma J."/>
        </authorList>
    </citation>
    <scope>NUCLEOTIDE SEQUENCE [LARGE SCALE GENOMIC DNA]</scope>
    <source>
        <strain evidence="4">CGMCC 1.12404</strain>
    </source>
</reference>
<proteinExistence type="predicted"/>
<dbReference type="PROSITE" id="PS50943">
    <property type="entry name" value="HTH_CROC1"/>
    <property type="match status" value="1"/>
</dbReference>
<dbReference type="Pfam" id="PF13424">
    <property type="entry name" value="TPR_12"/>
    <property type="match status" value="1"/>
</dbReference>
<dbReference type="SUPFAM" id="SSF48452">
    <property type="entry name" value="TPR-like"/>
    <property type="match status" value="1"/>
</dbReference>
<dbReference type="InterPro" id="IPR019734">
    <property type="entry name" value="TPR_rpt"/>
</dbReference>
<keyword evidence="4" id="KW-1185">Reference proteome</keyword>
<dbReference type="SMART" id="SM00028">
    <property type="entry name" value="TPR"/>
    <property type="match status" value="6"/>
</dbReference>
<organism evidence="3 4">
    <name type="scientific">Kroppenstedtia guangzhouensis</name>
    <dbReference type="NCBI Taxonomy" id="1274356"/>
    <lineage>
        <taxon>Bacteria</taxon>
        <taxon>Bacillati</taxon>
        <taxon>Bacillota</taxon>
        <taxon>Bacilli</taxon>
        <taxon>Bacillales</taxon>
        <taxon>Thermoactinomycetaceae</taxon>
        <taxon>Kroppenstedtia</taxon>
    </lineage>
</organism>
<dbReference type="PANTHER" id="PTHR12558:SF13">
    <property type="entry name" value="CELL DIVISION CYCLE PROTEIN 27 HOMOLOG"/>
    <property type="match status" value="1"/>
</dbReference>
<accession>A0ABQ1GGC4</accession>
<dbReference type="Proteomes" id="UP000617979">
    <property type="component" value="Unassembled WGS sequence"/>
</dbReference>
<dbReference type="Gene3D" id="1.10.260.40">
    <property type="entry name" value="lambda repressor-like DNA-binding domains"/>
    <property type="match status" value="1"/>
</dbReference>
<dbReference type="SMART" id="SM00530">
    <property type="entry name" value="HTH_XRE"/>
    <property type="match status" value="1"/>
</dbReference>
<dbReference type="PROSITE" id="PS50005">
    <property type="entry name" value="TPR"/>
    <property type="match status" value="1"/>
</dbReference>
<keyword evidence="1" id="KW-0802">TPR repeat</keyword>
<sequence length="435" mass="50506">MGYEMSEIGELIRRVRKLKGLRLEDLADENISPATISNVERGVSHVRQDKMFYLLEKLGISIEEIPTLLLEEKKEADTLKFELLFAESLQRMGFLDEAIQVLKRLNLPNDHPFAPSVYWLIGGTYLLQKRYQKAERSLSEAIRLSKQSDYAMNENIEAYSFNDLGLCSYHENNIEQAIQYTRSGLDAFNVNGKNKIVKYNLIRNLAVYLERTGRVVEALRVVQDVWEEVPNIGQKETVLGFYWLKGELLRRSGSLKEAEITCQEGLKLAGYNEDYSSSFDLWVVLGSIFMDKRNWEKAEGCFEIALKIAEKYVSDSRLVRGYIQLGQLKTRREGWEEAEQILKKAIGKGEELSCVPYLLDAYLAMGDLYLIQRNLEKATYYYKMVIAKPHGYKEKERQAWFQLAKCWKGRDEEEFRRCTENMFELEEEMEGGELA</sequence>
<dbReference type="Pfam" id="PF01381">
    <property type="entry name" value="HTH_3"/>
    <property type="match status" value="1"/>
</dbReference>
<evidence type="ECO:0000313" key="3">
    <source>
        <dbReference type="EMBL" id="GGA43318.1"/>
    </source>
</evidence>
<dbReference type="RefSeq" id="WP_009711535.1">
    <property type="nucleotide sequence ID" value="NZ_BMEX01000004.1"/>
</dbReference>